<dbReference type="RefSeq" id="WP_289963881.1">
    <property type="nucleotide sequence ID" value="NZ_JAUEOZ010000002.1"/>
</dbReference>
<proteinExistence type="predicted"/>
<gene>
    <name evidence="1" type="ORF">QWJ08_20855</name>
</gene>
<keyword evidence="2" id="KW-1185">Reference proteome</keyword>
<reference evidence="1" key="1">
    <citation type="submission" date="2024-05" db="EMBL/GenBank/DDBJ databases">
        <title>Genome Sequences of Four Agar- Degrading Marine Bacteria.</title>
        <authorList>
            <person name="Phillips E.K."/>
            <person name="Shaffer J.C."/>
            <person name="Henson M.W."/>
            <person name="Temperton B."/>
            <person name="Thrash C.J."/>
            <person name="Martin M.O."/>
        </authorList>
    </citation>
    <scope>NUCLEOTIDE SEQUENCE</scope>
    <source>
        <strain evidence="1">EKP203</strain>
    </source>
</reference>
<name>A0ABT7Y6X7_9VIBR</name>
<organism evidence="1 2">
    <name type="scientific">Vibrio agarivorans</name>
    <dbReference type="NCBI Taxonomy" id="153622"/>
    <lineage>
        <taxon>Bacteria</taxon>
        <taxon>Pseudomonadati</taxon>
        <taxon>Pseudomonadota</taxon>
        <taxon>Gammaproteobacteria</taxon>
        <taxon>Vibrionales</taxon>
        <taxon>Vibrionaceae</taxon>
        <taxon>Vibrio</taxon>
    </lineage>
</organism>
<evidence type="ECO:0000313" key="2">
    <source>
        <dbReference type="Proteomes" id="UP001169719"/>
    </source>
</evidence>
<sequence>MTPLTPARLTVAWPSEAESLQLRLVGHEMDMGEVRIQLNATTPGVYVAEVILPVCTLDAMTWHGELTDGNESIYTGIRMQR</sequence>
<dbReference type="Proteomes" id="UP001169719">
    <property type="component" value="Unassembled WGS sequence"/>
</dbReference>
<dbReference type="EMBL" id="JAUEOZ010000002">
    <property type="protein sequence ID" value="MDN2483805.1"/>
    <property type="molecule type" value="Genomic_DNA"/>
</dbReference>
<evidence type="ECO:0000313" key="1">
    <source>
        <dbReference type="EMBL" id="MDN2483805.1"/>
    </source>
</evidence>
<protein>
    <submittedName>
        <fullName evidence="1">Uncharacterized protein</fullName>
    </submittedName>
</protein>
<comment type="caution">
    <text evidence="1">The sequence shown here is derived from an EMBL/GenBank/DDBJ whole genome shotgun (WGS) entry which is preliminary data.</text>
</comment>
<accession>A0ABT7Y6X7</accession>